<dbReference type="AlphaFoldDB" id="A0AAP0NI67"/>
<evidence type="ECO:0000256" key="1">
    <source>
        <dbReference type="SAM" id="MobiDB-lite"/>
    </source>
</evidence>
<accession>A0AAP0NI67</accession>
<evidence type="ECO:0000313" key="3">
    <source>
        <dbReference type="Proteomes" id="UP001420932"/>
    </source>
</evidence>
<protein>
    <submittedName>
        <fullName evidence="2">Uncharacterized protein</fullName>
    </submittedName>
</protein>
<reference evidence="2 3" key="1">
    <citation type="submission" date="2024-01" db="EMBL/GenBank/DDBJ databases">
        <title>Genome assemblies of Stephania.</title>
        <authorList>
            <person name="Yang L."/>
        </authorList>
    </citation>
    <scope>NUCLEOTIDE SEQUENCE [LARGE SCALE GENOMIC DNA]</scope>
    <source>
        <strain evidence="2">YNDBR</strain>
        <tissue evidence="2">Leaf</tissue>
    </source>
</reference>
<feature type="compositionally biased region" description="Low complexity" evidence="1">
    <location>
        <begin position="93"/>
        <end position="104"/>
    </location>
</feature>
<gene>
    <name evidence="2" type="ORF">Syun_024229</name>
</gene>
<keyword evidence="3" id="KW-1185">Reference proteome</keyword>
<evidence type="ECO:0000313" key="2">
    <source>
        <dbReference type="EMBL" id="KAK9108218.1"/>
    </source>
</evidence>
<sequence length="141" mass="13712">MALTKGGKNDGGSDQVVVMVVVVGSGVDEVGAGLGAAHGSGGAVVGAGGLLGGVEGAEPPPLLRLGVAYLRRVPPPWAAPDASIPHVVSAAASSSISVSSTTAADPSTRRGLPQRPLVVGIAPSLTTTSTTTNTNELLGRL</sequence>
<dbReference type="EMBL" id="JBBNAF010000010">
    <property type="protein sequence ID" value="KAK9108218.1"/>
    <property type="molecule type" value="Genomic_DNA"/>
</dbReference>
<dbReference type="Proteomes" id="UP001420932">
    <property type="component" value="Unassembled WGS sequence"/>
</dbReference>
<proteinExistence type="predicted"/>
<organism evidence="2 3">
    <name type="scientific">Stephania yunnanensis</name>
    <dbReference type="NCBI Taxonomy" id="152371"/>
    <lineage>
        <taxon>Eukaryota</taxon>
        <taxon>Viridiplantae</taxon>
        <taxon>Streptophyta</taxon>
        <taxon>Embryophyta</taxon>
        <taxon>Tracheophyta</taxon>
        <taxon>Spermatophyta</taxon>
        <taxon>Magnoliopsida</taxon>
        <taxon>Ranunculales</taxon>
        <taxon>Menispermaceae</taxon>
        <taxon>Menispermoideae</taxon>
        <taxon>Cissampelideae</taxon>
        <taxon>Stephania</taxon>
    </lineage>
</organism>
<comment type="caution">
    <text evidence="2">The sequence shown here is derived from an EMBL/GenBank/DDBJ whole genome shotgun (WGS) entry which is preliminary data.</text>
</comment>
<name>A0AAP0NI67_9MAGN</name>
<feature type="region of interest" description="Disordered" evidence="1">
    <location>
        <begin position="93"/>
        <end position="112"/>
    </location>
</feature>